<evidence type="ECO:0000313" key="1">
    <source>
        <dbReference type="EMBL" id="KAH3831926.1"/>
    </source>
</evidence>
<organism evidence="1 2">
    <name type="scientific">Dreissena polymorpha</name>
    <name type="common">Zebra mussel</name>
    <name type="synonym">Mytilus polymorpha</name>
    <dbReference type="NCBI Taxonomy" id="45954"/>
    <lineage>
        <taxon>Eukaryota</taxon>
        <taxon>Metazoa</taxon>
        <taxon>Spiralia</taxon>
        <taxon>Lophotrochozoa</taxon>
        <taxon>Mollusca</taxon>
        <taxon>Bivalvia</taxon>
        <taxon>Autobranchia</taxon>
        <taxon>Heteroconchia</taxon>
        <taxon>Euheterodonta</taxon>
        <taxon>Imparidentia</taxon>
        <taxon>Neoheterodontei</taxon>
        <taxon>Myida</taxon>
        <taxon>Dreissenoidea</taxon>
        <taxon>Dreissenidae</taxon>
        <taxon>Dreissena</taxon>
    </lineage>
</organism>
<keyword evidence="2" id="KW-1185">Reference proteome</keyword>
<sequence>MDDPMIDLNEHRLYGSQVAGLLNTFPSDFEIHIDHIAFTEQCRNAGLCAPNEDVIRRQCSEWD</sequence>
<dbReference type="AlphaFoldDB" id="A0A9D4HEC8"/>
<protein>
    <submittedName>
        <fullName evidence="1">Uncharacterized protein</fullName>
    </submittedName>
</protein>
<name>A0A9D4HEC8_DREPO</name>
<reference evidence="1" key="2">
    <citation type="submission" date="2020-11" db="EMBL/GenBank/DDBJ databases">
        <authorList>
            <person name="McCartney M.A."/>
            <person name="Auch B."/>
            <person name="Kono T."/>
            <person name="Mallez S."/>
            <person name="Becker A."/>
            <person name="Gohl D.M."/>
            <person name="Silverstein K.A.T."/>
            <person name="Koren S."/>
            <person name="Bechman K.B."/>
            <person name="Herman A."/>
            <person name="Abrahante J.E."/>
            <person name="Garbe J."/>
        </authorList>
    </citation>
    <scope>NUCLEOTIDE SEQUENCE</scope>
    <source>
        <strain evidence="1">Duluth1</strain>
        <tissue evidence="1">Whole animal</tissue>
    </source>
</reference>
<accession>A0A9D4HEC8</accession>
<dbReference type="Proteomes" id="UP000828390">
    <property type="component" value="Unassembled WGS sequence"/>
</dbReference>
<dbReference type="EMBL" id="JAIWYP010000004">
    <property type="protein sequence ID" value="KAH3831926.1"/>
    <property type="molecule type" value="Genomic_DNA"/>
</dbReference>
<comment type="caution">
    <text evidence="1">The sequence shown here is derived from an EMBL/GenBank/DDBJ whole genome shotgun (WGS) entry which is preliminary data.</text>
</comment>
<proteinExistence type="predicted"/>
<evidence type="ECO:0000313" key="2">
    <source>
        <dbReference type="Proteomes" id="UP000828390"/>
    </source>
</evidence>
<reference evidence="1" key="1">
    <citation type="journal article" date="2019" name="bioRxiv">
        <title>The Genome of the Zebra Mussel, Dreissena polymorpha: A Resource for Invasive Species Research.</title>
        <authorList>
            <person name="McCartney M.A."/>
            <person name="Auch B."/>
            <person name="Kono T."/>
            <person name="Mallez S."/>
            <person name="Zhang Y."/>
            <person name="Obille A."/>
            <person name="Becker A."/>
            <person name="Abrahante J.E."/>
            <person name="Garbe J."/>
            <person name="Badalamenti J.P."/>
            <person name="Herman A."/>
            <person name="Mangelson H."/>
            <person name="Liachko I."/>
            <person name="Sullivan S."/>
            <person name="Sone E.D."/>
            <person name="Koren S."/>
            <person name="Silverstein K.A.T."/>
            <person name="Beckman K.B."/>
            <person name="Gohl D.M."/>
        </authorList>
    </citation>
    <scope>NUCLEOTIDE SEQUENCE</scope>
    <source>
        <strain evidence="1">Duluth1</strain>
        <tissue evidence="1">Whole animal</tissue>
    </source>
</reference>
<gene>
    <name evidence="1" type="ORF">DPMN_105198</name>
</gene>